<reference evidence="1" key="1">
    <citation type="submission" date="2022-04" db="EMBL/GenBank/DDBJ databases">
        <title>Genome of the entomopathogenic fungus Entomophthora muscae.</title>
        <authorList>
            <person name="Elya C."/>
            <person name="Lovett B.R."/>
            <person name="Lee E."/>
            <person name="Macias A.M."/>
            <person name="Hajek A.E."/>
            <person name="De Bivort B.L."/>
            <person name="Kasson M.T."/>
            <person name="De Fine Licht H.H."/>
            <person name="Stajich J.E."/>
        </authorList>
    </citation>
    <scope>NUCLEOTIDE SEQUENCE</scope>
    <source>
        <strain evidence="1">Berkeley</strain>
    </source>
</reference>
<organism evidence="1 2">
    <name type="scientific">Entomophthora muscae</name>
    <dbReference type="NCBI Taxonomy" id="34485"/>
    <lineage>
        <taxon>Eukaryota</taxon>
        <taxon>Fungi</taxon>
        <taxon>Fungi incertae sedis</taxon>
        <taxon>Zoopagomycota</taxon>
        <taxon>Entomophthoromycotina</taxon>
        <taxon>Entomophthoromycetes</taxon>
        <taxon>Entomophthorales</taxon>
        <taxon>Entomophthoraceae</taxon>
        <taxon>Entomophthora</taxon>
    </lineage>
</organism>
<protein>
    <submittedName>
        <fullName evidence="1">Uncharacterized protein</fullName>
    </submittedName>
</protein>
<dbReference type="Proteomes" id="UP001165960">
    <property type="component" value="Unassembled WGS sequence"/>
</dbReference>
<evidence type="ECO:0000313" key="1">
    <source>
        <dbReference type="EMBL" id="KAJ9074440.1"/>
    </source>
</evidence>
<accession>A0ACC2TI93</accession>
<evidence type="ECO:0000313" key="2">
    <source>
        <dbReference type="Proteomes" id="UP001165960"/>
    </source>
</evidence>
<keyword evidence="2" id="KW-1185">Reference proteome</keyword>
<proteinExistence type="predicted"/>
<dbReference type="EMBL" id="QTSX02002858">
    <property type="protein sequence ID" value="KAJ9074440.1"/>
    <property type="molecule type" value="Genomic_DNA"/>
</dbReference>
<comment type="caution">
    <text evidence="1">The sequence shown here is derived from an EMBL/GenBank/DDBJ whole genome shotgun (WGS) entry which is preliminary data.</text>
</comment>
<name>A0ACC2TI93_9FUNG</name>
<gene>
    <name evidence="1" type="ORF">DSO57_1006401</name>
</gene>
<sequence length="87" mass="9455">MLSPGAKHNIAPPLPTAIRPLWRLTTRPQIGFCHTSGAPSQPLTTPGSGHNQVGCRQPRQQDNGTKRPRKGELQLAQIEDQGKAWGL</sequence>